<dbReference type="AlphaFoldDB" id="A0A067LW61"/>
<protein>
    <submittedName>
        <fullName evidence="1">Uncharacterized protein</fullName>
    </submittedName>
</protein>
<dbReference type="InParanoid" id="A0A067LW61"/>
<dbReference type="STRING" id="930990.A0A067LW61"/>
<dbReference type="EMBL" id="KL198108">
    <property type="protein sequence ID" value="KDQ07384.1"/>
    <property type="molecule type" value="Genomic_DNA"/>
</dbReference>
<dbReference type="Proteomes" id="UP000027195">
    <property type="component" value="Unassembled WGS sequence"/>
</dbReference>
<dbReference type="OrthoDB" id="3013323at2759"/>
<keyword evidence="2" id="KW-1185">Reference proteome</keyword>
<feature type="non-terminal residue" evidence="1">
    <location>
        <position position="1"/>
    </location>
</feature>
<proteinExistence type="predicted"/>
<organism evidence="1 2">
    <name type="scientific">Botryobasidium botryosum (strain FD-172 SS1)</name>
    <dbReference type="NCBI Taxonomy" id="930990"/>
    <lineage>
        <taxon>Eukaryota</taxon>
        <taxon>Fungi</taxon>
        <taxon>Dikarya</taxon>
        <taxon>Basidiomycota</taxon>
        <taxon>Agaricomycotina</taxon>
        <taxon>Agaricomycetes</taxon>
        <taxon>Cantharellales</taxon>
        <taxon>Botryobasidiaceae</taxon>
        <taxon>Botryobasidium</taxon>
    </lineage>
</organism>
<evidence type="ECO:0000313" key="1">
    <source>
        <dbReference type="EMBL" id="KDQ07384.1"/>
    </source>
</evidence>
<evidence type="ECO:0000313" key="2">
    <source>
        <dbReference type="Proteomes" id="UP000027195"/>
    </source>
</evidence>
<reference evidence="2" key="1">
    <citation type="journal article" date="2014" name="Proc. Natl. Acad. Sci. U.S.A.">
        <title>Extensive sampling of basidiomycete genomes demonstrates inadequacy of the white-rot/brown-rot paradigm for wood decay fungi.</title>
        <authorList>
            <person name="Riley R."/>
            <person name="Salamov A.A."/>
            <person name="Brown D.W."/>
            <person name="Nagy L.G."/>
            <person name="Floudas D."/>
            <person name="Held B.W."/>
            <person name="Levasseur A."/>
            <person name="Lombard V."/>
            <person name="Morin E."/>
            <person name="Otillar R."/>
            <person name="Lindquist E.A."/>
            <person name="Sun H."/>
            <person name="LaButti K.M."/>
            <person name="Schmutz J."/>
            <person name="Jabbour D."/>
            <person name="Luo H."/>
            <person name="Baker S.E."/>
            <person name="Pisabarro A.G."/>
            <person name="Walton J.D."/>
            <person name="Blanchette R.A."/>
            <person name="Henrissat B."/>
            <person name="Martin F."/>
            <person name="Cullen D."/>
            <person name="Hibbett D.S."/>
            <person name="Grigoriev I.V."/>
        </authorList>
    </citation>
    <scope>NUCLEOTIDE SEQUENCE [LARGE SCALE GENOMIC DNA]</scope>
    <source>
        <strain evidence="2">FD-172 SS1</strain>
    </source>
</reference>
<name>A0A067LW61_BOTB1</name>
<sequence>LPHLEGAFCAFLKGARATWVRFTSELEPGGRNDSASPSERHLAFMKAMNDDNEGALAVFKQGIY</sequence>
<accession>A0A067LW61</accession>
<gene>
    <name evidence="1" type="ORF">BOTBODRAFT_76263</name>
</gene>
<dbReference type="HOGENOM" id="CLU_2873735_0_0_1"/>
<feature type="non-terminal residue" evidence="1">
    <location>
        <position position="64"/>
    </location>
</feature>